<dbReference type="Proteomes" id="UP000299102">
    <property type="component" value="Unassembled WGS sequence"/>
</dbReference>
<proteinExistence type="predicted"/>
<organism evidence="1 2">
    <name type="scientific">Eumeta variegata</name>
    <name type="common">Bagworm moth</name>
    <name type="synonym">Eumeta japonica</name>
    <dbReference type="NCBI Taxonomy" id="151549"/>
    <lineage>
        <taxon>Eukaryota</taxon>
        <taxon>Metazoa</taxon>
        <taxon>Ecdysozoa</taxon>
        <taxon>Arthropoda</taxon>
        <taxon>Hexapoda</taxon>
        <taxon>Insecta</taxon>
        <taxon>Pterygota</taxon>
        <taxon>Neoptera</taxon>
        <taxon>Endopterygota</taxon>
        <taxon>Lepidoptera</taxon>
        <taxon>Glossata</taxon>
        <taxon>Ditrysia</taxon>
        <taxon>Tineoidea</taxon>
        <taxon>Psychidae</taxon>
        <taxon>Oiketicinae</taxon>
        <taxon>Eumeta</taxon>
    </lineage>
</organism>
<evidence type="ECO:0000313" key="2">
    <source>
        <dbReference type="Proteomes" id="UP000299102"/>
    </source>
</evidence>
<gene>
    <name evidence="1" type="ORF">EVAR_85258_1</name>
</gene>
<dbReference type="EMBL" id="BGZK01000290">
    <property type="protein sequence ID" value="GBP34538.1"/>
    <property type="molecule type" value="Genomic_DNA"/>
</dbReference>
<dbReference type="AlphaFoldDB" id="A0A4C1V6R5"/>
<name>A0A4C1V6R5_EUMVA</name>
<evidence type="ECO:0000313" key="1">
    <source>
        <dbReference type="EMBL" id="GBP34538.1"/>
    </source>
</evidence>
<comment type="caution">
    <text evidence="1">The sequence shown here is derived from an EMBL/GenBank/DDBJ whole genome shotgun (WGS) entry which is preliminary data.</text>
</comment>
<reference evidence="1 2" key="1">
    <citation type="journal article" date="2019" name="Commun. Biol.">
        <title>The bagworm genome reveals a unique fibroin gene that provides high tensile strength.</title>
        <authorList>
            <person name="Kono N."/>
            <person name="Nakamura H."/>
            <person name="Ohtoshi R."/>
            <person name="Tomita M."/>
            <person name="Numata K."/>
            <person name="Arakawa K."/>
        </authorList>
    </citation>
    <scope>NUCLEOTIDE SEQUENCE [LARGE SCALE GENOMIC DNA]</scope>
</reference>
<protein>
    <submittedName>
        <fullName evidence="1">Uncharacterized protein</fullName>
    </submittedName>
</protein>
<accession>A0A4C1V6R5</accession>
<sequence length="88" mass="9601">MTVTGYKVGSKGCARDKKGRVTEYFMHNFGAIYRMEHAHKHKLPHKTRRTPKVAVAAGSDCPGCSYAVRSPVCTCASGDSARCGVRRV</sequence>
<keyword evidence="2" id="KW-1185">Reference proteome</keyword>